<dbReference type="PANTHER" id="PTHR13929">
    <property type="entry name" value="1,4-DIHYDROXY-2-NAPHTHOATE OCTAPRENYLTRANSFERASE"/>
    <property type="match status" value="1"/>
</dbReference>
<dbReference type="CDD" id="cd13962">
    <property type="entry name" value="PT_UbiA_UBIAD1"/>
    <property type="match status" value="1"/>
</dbReference>
<evidence type="ECO:0000313" key="9">
    <source>
        <dbReference type="EMBL" id="KYC46650.1"/>
    </source>
</evidence>
<keyword evidence="3" id="KW-0474">Menaquinone biosynthesis</keyword>
<protein>
    <submittedName>
        <fullName evidence="9">Digeranylgeranylglyceryl phosphate synthase</fullName>
        <ecNumber evidence="9">2.5.1.42</ecNumber>
    </submittedName>
</protein>
<reference evidence="9 10" key="1">
    <citation type="journal article" date="2016" name="ISME J.">
        <title>Chasing the elusive Euryarchaeota class WSA2: genomes reveal a uniquely fastidious methyl-reducing methanogen.</title>
        <authorList>
            <person name="Nobu M.K."/>
            <person name="Narihiro T."/>
            <person name="Kuroda K."/>
            <person name="Mei R."/>
            <person name="Liu W.T."/>
        </authorList>
    </citation>
    <scope>NUCLEOTIDE SEQUENCE [LARGE SCALE GENOMIC DNA]</scope>
    <source>
        <strain evidence="9">U1lsi0528_Bin055</strain>
    </source>
</reference>
<evidence type="ECO:0000256" key="8">
    <source>
        <dbReference type="SAM" id="Phobius"/>
    </source>
</evidence>
<keyword evidence="4 9" id="KW-0808">Transferase</keyword>
<dbReference type="Pfam" id="PF01040">
    <property type="entry name" value="UbiA"/>
    <property type="match status" value="1"/>
</dbReference>
<dbReference type="InterPro" id="IPR000537">
    <property type="entry name" value="UbiA_prenyltransferase"/>
</dbReference>
<evidence type="ECO:0000256" key="5">
    <source>
        <dbReference type="ARBA" id="ARBA00022692"/>
    </source>
</evidence>
<evidence type="ECO:0000313" key="10">
    <source>
        <dbReference type="Proteomes" id="UP000075398"/>
    </source>
</evidence>
<feature type="transmembrane region" description="Helical" evidence="8">
    <location>
        <begin position="45"/>
        <end position="65"/>
    </location>
</feature>
<evidence type="ECO:0000256" key="7">
    <source>
        <dbReference type="ARBA" id="ARBA00023136"/>
    </source>
</evidence>
<dbReference type="GO" id="GO:0042371">
    <property type="term" value="P:vitamin K biosynthetic process"/>
    <property type="evidence" value="ECO:0007669"/>
    <property type="project" value="TreeGrafter"/>
</dbReference>
<organism evidence="9 10">
    <name type="scientific">Candidatus Methanofastidiosum methylothiophilum</name>
    <dbReference type="NCBI Taxonomy" id="1705564"/>
    <lineage>
        <taxon>Archaea</taxon>
        <taxon>Methanobacteriati</taxon>
        <taxon>Methanobacteriota</taxon>
        <taxon>Stenosarchaea group</taxon>
        <taxon>Candidatus Methanofastidiosia</taxon>
        <taxon>Candidatus Methanofastidiosales</taxon>
        <taxon>Candidatus Methanofastidiosaceae</taxon>
        <taxon>Candidatus Methanofastidiosum</taxon>
    </lineage>
</organism>
<dbReference type="Gene3D" id="1.20.120.1780">
    <property type="entry name" value="UbiA prenyltransferase"/>
    <property type="match status" value="1"/>
</dbReference>
<dbReference type="Gene3D" id="1.10.357.140">
    <property type="entry name" value="UbiA prenyltransferase"/>
    <property type="match status" value="1"/>
</dbReference>
<dbReference type="GO" id="GO:0005886">
    <property type="term" value="C:plasma membrane"/>
    <property type="evidence" value="ECO:0007669"/>
    <property type="project" value="UniProtKB-SubCell"/>
</dbReference>
<name>A0A150INU5_9EURY</name>
<dbReference type="PIRSF" id="PIRSF005355">
    <property type="entry name" value="UBIAD1"/>
    <property type="match status" value="1"/>
</dbReference>
<feature type="transmembrane region" description="Helical" evidence="8">
    <location>
        <begin position="98"/>
        <end position="114"/>
    </location>
</feature>
<evidence type="ECO:0000256" key="2">
    <source>
        <dbReference type="ARBA" id="ARBA00004863"/>
    </source>
</evidence>
<dbReference type="InterPro" id="IPR026046">
    <property type="entry name" value="UBIAD1"/>
</dbReference>
<dbReference type="GO" id="GO:0009234">
    <property type="term" value="P:menaquinone biosynthetic process"/>
    <property type="evidence" value="ECO:0007669"/>
    <property type="project" value="UniProtKB-UniPathway"/>
</dbReference>
<gene>
    <name evidence="9" type="primary">ubiA-2</name>
    <name evidence="9" type="ORF">AMQ22_02090</name>
</gene>
<dbReference type="EC" id="2.5.1.42" evidence="9"/>
<keyword evidence="5 8" id="KW-0812">Transmembrane</keyword>
<sequence length="305" mass="34487">MKKDTLFSWLKITRFQFYPMTWLAYTVGSLCSFKVLNNFDLTTYILGYVALFLIEFATVVSNEYFDYETDKINNNYSQFTGGSRMIVEGKITLNQAKNSILIAFVLVFLLGTILTSKYNIYTFFILSAGALLGLGYTVPPFKLSYRGLGEIDVGVTHSFYIVLAGFLLQSPTFNLSLPLILAIPLFFAIFGAIILGGFPDYESDKETGKRTLTVILGKRNASLISLISIFISLIFSIHIIYSSILGFASIFFIIVIVHGIMILYFLLNLLMANTIESRIDKLLQMSLSYILWFTLIPLLYLLNIF</sequence>
<feature type="transmembrane region" description="Helical" evidence="8">
    <location>
        <begin position="247"/>
        <end position="270"/>
    </location>
</feature>
<accession>A0A150INU5</accession>
<comment type="caution">
    <text evidence="9">The sequence shown here is derived from an EMBL/GenBank/DDBJ whole genome shotgun (WGS) entry which is preliminary data.</text>
</comment>
<comment type="pathway">
    <text evidence="2">Quinol/quinone metabolism; menaquinone biosynthesis.</text>
</comment>
<dbReference type="EMBL" id="LNGC01000182">
    <property type="protein sequence ID" value="KYC46650.1"/>
    <property type="molecule type" value="Genomic_DNA"/>
</dbReference>
<dbReference type="Proteomes" id="UP000075398">
    <property type="component" value="Unassembled WGS sequence"/>
</dbReference>
<dbReference type="PATRIC" id="fig|1705409.3.peg.2232"/>
<evidence type="ECO:0000256" key="6">
    <source>
        <dbReference type="ARBA" id="ARBA00022989"/>
    </source>
</evidence>
<feature type="transmembrane region" description="Helical" evidence="8">
    <location>
        <begin position="220"/>
        <end position="241"/>
    </location>
</feature>
<dbReference type="InterPro" id="IPR044878">
    <property type="entry name" value="UbiA_sf"/>
</dbReference>
<comment type="subcellular location">
    <subcellularLocation>
        <location evidence="1">Cell membrane</location>
        <topology evidence="1">Multi-pass membrane protein</topology>
    </subcellularLocation>
</comment>
<proteinExistence type="predicted"/>
<evidence type="ECO:0000256" key="1">
    <source>
        <dbReference type="ARBA" id="ARBA00004651"/>
    </source>
</evidence>
<dbReference type="GO" id="GO:0047295">
    <property type="term" value="F:geranylgeranylglycerol-phosphate geranylgeranyltransferase activity"/>
    <property type="evidence" value="ECO:0007669"/>
    <property type="project" value="UniProtKB-EC"/>
</dbReference>
<dbReference type="PANTHER" id="PTHR13929:SF0">
    <property type="entry name" value="UBIA PRENYLTRANSFERASE DOMAIN-CONTAINING PROTEIN 1"/>
    <property type="match status" value="1"/>
</dbReference>
<evidence type="ECO:0000256" key="3">
    <source>
        <dbReference type="ARBA" id="ARBA00022428"/>
    </source>
</evidence>
<dbReference type="UniPathway" id="UPA00079"/>
<feature type="transmembrane region" description="Helical" evidence="8">
    <location>
        <begin position="120"/>
        <end position="139"/>
    </location>
</feature>
<feature type="transmembrane region" description="Helical" evidence="8">
    <location>
        <begin position="282"/>
        <end position="302"/>
    </location>
</feature>
<keyword evidence="6 8" id="KW-1133">Transmembrane helix</keyword>
<feature type="transmembrane region" description="Helical" evidence="8">
    <location>
        <begin position="21"/>
        <end position="39"/>
    </location>
</feature>
<keyword evidence="7 8" id="KW-0472">Membrane</keyword>
<feature type="transmembrane region" description="Helical" evidence="8">
    <location>
        <begin position="175"/>
        <end position="199"/>
    </location>
</feature>
<dbReference type="AlphaFoldDB" id="A0A150INU5"/>
<evidence type="ECO:0000256" key="4">
    <source>
        <dbReference type="ARBA" id="ARBA00022679"/>
    </source>
</evidence>